<proteinExistence type="predicted"/>
<dbReference type="SMART" id="SM00382">
    <property type="entry name" value="AAA"/>
    <property type="match status" value="1"/>
</dbReference>
<reference evidence="2" key="1">
    <citation type="submission" date="2021-04" db="EMBL/GenBank/DDBJ databases">
        <authorList>
            <person name="Pira H."/>
            <person name="Risdian C."/>
            <person name="Wink J."/>
        </authorList>
    </citation>
    <scope>NUCLEOTIDE SEQUENCE</scope>
    <source>
        <strain evidence="2">WHY3</strain>
    </source>
</reference>
<evidence type="ECO:0000313" key="3">
    <source>
        <dbReference type="Proteomes" id="UP001138894"/>
    </source>
</evidence>
<dbReference type="Proteomes" id="UP001138894">
    <property type="component" value="Unassembled WGS sequence"/>
</dbReference>
<organism evidence="2 3">
    <name type="scientific">Winogradskyella luteola</name>
    <dbReference type="NCBI Taxonomy" id="2828330"/>
    <lineage>
        <taxon>Bacteria</taxon>
        <taxon>Pseudomonadati</taxon>
        <taxon>Bacteroidota</taxon>
        <taxon>Flavobacteriia</taxon>
        <taxon>Flavobacteriales</taxon>
        <taxon>Flavobacteriaceae</taxon>
        <taxon>Winogradskyella</taxon>
    </lineage>
</organism>
<dbReference type="RefSeq" id="WP_218544960.1">
    <property type="nucleotide sequence ID" value="NZ_JAGSPD010000003.1"/>
</dbReference>
<sequence length="213" mass="24492">MAKLKKAISVDQLLKTKFIEIPLTGRFRELLGRPEQGGTWFIKGKSGQGKTTLILQLIKELSKFGKVYYNSLEEGARLSMQDAVKEQNLTESEKKNINFLHREPIEDMRVRLKRSRGVRFCVIDSIQYAFMSLQNYKALQSENPLIVFIINSHVQGKNPVGSLARHIEYDADIKIDVEGFKAFSKSRASRGKLTKPYVIWHQGAEDYWNDLKL</sequence>
<gene>
    <name evidence="2" type="ORF">KCG49_04250</name>
</gene>
<evidence type="ECO:0000259" key="1">
    <source>
        <dbReference type="SMART" id="SM00382"/>
    </source>
</evidence>
<keyword evidence="3" id="KW-1185">Reference proteome</keyword>
<dbReference type="EMBL" id="JAGSPD010000003">
    <property type="protein sequence ID" value="MBV7268405.1"/>
    <property type="molecule type" value="Genomic_DNA"/>
</dbReference>
<protein>
    <recommendedName>
        <fullName evidence="1">AAA+ ATPase domain-containing protein</fullName>
    </recommendedName>
</protein>
<feature type="domain" description="AAA+ ATPase" evidence="1">
    <location>
        <begin position="36"/>
        <end position="174"/>
    </location>
</feature>
<comment type="caution">
    <text evidence="2">The sequence shown here is derived from an EMBL/GenBank/DDBJ whole genome shotgun (WGS) entry which is preliminary data.</text>
</comment>
<dbReference type="InterPro" id="IPR003593">
    <property type="entry name" value="AAA+_ATPase"/>
</dbReference>
<accession>A0A9X1JMF5</accession>
<name>A0A9X1JMF5_9FLAO</name>
<dbReference type="AlphaFoldDB" id="A0A9X1JMF5"/>
<evidence type="ECO:0000313" key="2">
    <source>
        <dbReference type="EMBL" id="MBV7268405.1"/>
    </source>
</evidence>